<accession>A0A3M3AUC6</accession>
<dbReference type="EMBL" id="RBOA01000018">
    <property type="protein sequence ID" value="RMM04041.1"/>
    <property type="molecule type" value="Genomic_DNA"/>
</dbReference>
<evidence type="ECO:0000313" key="3">
    <source>
        <dbReference type="Proteomes" id="UP000272627"/>
    </source>
</evidence>
<dbReference type="AlphaFoldDB" id="A0A3M3AUC6"/>
<organism evidence="2 3">
    <name type="scientific">Pseudomonas amygdali pv. eriobotryae</name>
    <dbReference type="NCBI Taxonomy" id="129137"/>
    <lineage>
        <taxon>Bacteria</taxon>
        <taxon>Pseudomonadati</taxon>
        <taxon>Pseudomonadota</taxon>
        <taxon>Gammaproteobacteria</taxon>
        <taxon>Pseudomonadales</taxon>
        <taxon>Pseudomonadaceae</taxon>
        <taxon>Pseudomonas</taxon>
        <taxon>Pseudomonas amygdali</taxon>
    </lineage>
</organism>
<evidence type="ECO:0000256" key="1">
    <source>
        <dbReference type="SAM" id="MobiDB-lite"/>
    </source>
</evidence>
<comment type="caution">
    <text evidence="2">The sequence shown here is derived from an EMBL/GenBank/DDBJ whole genome shotgun (WGS) entry which is preliminary data.</text>
</comment>
<proteinExistence type="predicted"/>
<sequence>MVTRPAGRLLNTRNSQTSDSSAEPPSPTMSSHCHSLTCLTLPNARKASRPRLEATISAASFQRWGWMILNMKRRLPSCWLSASRTDVHDTSVTGNADRERSNQLTCVAGFFYAPDRHPAGSPAKRMRFVTLCVTSLRSSTMSCCVCRRSPYVLLDHGGTGDAERHELHSNAERWNESHTHIGF</sequence>
<reference evidence="2 3" key="1">
    <citation type="submission" date="2018-08" db="EMBL/GenBank/DDBJ databases">
        <title>Recombination of ecologically and evolutionarily significant loci maintains genetic cohesion in the Pseudomonas syringae species complex.</title>
        <authorList>
            <person name="Dillon M."/>
            <person name="Thakur S."/>
            <person name="Almeida R.N.D."/>
            <person name="Weir B.S."/>
            <person name="Guttman D.S."/>
        </authorList>
    </citation>
    <scope>NUCLEOTIDE SEQUENCE [LARGE SCALE GENOMIC DNA]</scope>
    <source>
        <strain evidence="2 3">ICMP 8636</strain>
    </source>
</reference>
<evidence type="ECO:0000313" key="2">
    <source>
        <dbReference type="EMBL" id="RMM04041.1"/>
    </source>
</evidence>
<feature type="compositionally biased region" description="Polar residues" evidence="1">
    <location>
        <begin position="11"/>
        <end position="31"/>
    </location>
</feature>
<feature type="region of interest" description="Disordered" evidence="1">
    <location>
        <begin position="1"/>
        <end position="31"/>
    </location>
</feature>
<gene>
    <name evidence="2" type="ORF">ALQ86_04633</name>
</gene>
<protein>
    <submittedName>
        <fullName evidence="2">Uncharacterized protein</fullName>
    </submittedName>
</protein>
<name>A0A3M3AUC6_PSEA0</name>
<dbReference type="Proteomes" id="UP000272627">
    <property type="component" value="Unassembled WGS sequence"/>
</dbReference>